<comment type="caution">
    <text evidence="2">The sequence shown here is derived from an EMBL/GenBank/DDBJ whole genome shotgun (WGS) entry which is preliminary data.</text>
</comment>
<organism evidence="2 3">
    <name type="scientific">Cymbomonas tetramitiformis</name>
    <dbReference type="NCBI Taxonomy" id="36881"/>
    <lineage>
        <taxon>Eukaryota</taxon>
        <taxon>Viridiplantae</taxon>
        <taxon>Chlorophyta</taxon>
        <taxon>Pyramimonadophyceae</taxon>
        <taxon>Pyramimonadales</taxon>
        <taxon>Pyramimonadaceae</taxon>
        <taxon>Cymbomonas</taxon>
    </lineage>
</organism>
<gene>
    <name evidence="2" type="ORF">CYMTET_7855</name>
</gene>
<sequence length="613" mass="70836">MERSSSPDCNLPRMRSSSTEPDPGWRQHCECYFARHILPDGSCSCMKRRFRSTNGYKAEGTQFLNVQSPGGKEPVGLLGCLFKKLERIRAFPQERRDLKQRVRDYRVERLAAAQALGPGSVWSQEYLDGNGLHSEKQAEKQEEWQRKRAALHENSKKVKELKSLETAQRKKELWERTQNKIQAREQEIQSELEMKKWVQNGANGRHLRKLLMLISLSSRISFLHKQYHRSLETKDLKKTLNKSAFLIQRWYRQVMSRKRKERTAGAATIIQRTLRRGFLTQLHMNQRREDCASDLLQFFYTVEEVTGLRQLCKKLHSGVRLIQRVFRNWRMAQTAKKAILLMQWEAYEKKMQIGPGPPPGRLQRNSALNSGDSSGEPGHSARRRRGGKALSNQSFFQVLRQDVGPSMEEQMRRHNEEVLLRRHIKMAVLDTAVKVRNVLMVNDLNEYHKEIDLLMPGWSGTEEQLMEMFKKAMPEMAAMLGRKMSCKPRFKLLLTDEELQGVHKEAIYQQKIYAAHLGRAQEEAKDRAVVLEDLVSMLRSDCYKRLSKSIKPNFRIGSVSGTVGPKAVVSGNPYDVRSSPLDDVPELKSDSKKHSSKKNQSSRRRASLVPKRG</sequence>
<dbReference type="EMBL" id="LGRX02002266">
    <property type="protein sequence ID" value="KAK3284499.1"/>
    <property type="molecule type" value="Genomic_DNA"/>
</dbReference>
<feature type="compositionally biased region" description="Polar residues" evidence="1">
    <location>
        <begin position="363"/>
        <end position="373"/>
    </location>
</feature>
<evidence type="ECO:0000256" key="1">
    <source>
        <dbReference type="SAM" id="MobiDB-lite"/>
    </source>
</evidence>
<evidence type="ECO:0000313" key="3">
    <source>
        <dbReference type="Proteomes" id="UP001190700"/>
    </source>
</evidence>
<accession>A0AAE0GU72</accession>
<feature type="compositionally biased region" description="Basic residues" evidence="1">
    <location>
        <begin position="594"/>
        <end position="613"/>
    </location>
</feature>
<keyword evidence="3" id="KW-1185">Reference proteome</keyword>
<feature type="region of interest" description="Disordered" evidence="1">
    <location>
        <begin position="1"/>
        <end position="23"/>
    </location>
</feature>
<proteinExistence type="predicted"/>
<feature type="region of interest" description="Disordered" evidence="1">
    <location>
        <begin position="567"/>
        <end position="613"/>
    </location>
</feature>
<feature type="region of interest" description="Disordered" evidence="1">
    <location>
        <begin position="352"/>
        <end position="389"/>
    </location>
</feature>
<dbReference type="Proteomes" id="UP001190700">
    <property type="component" value="Unassembled WGS sequence"/>
</dbReference>
<dbReference type="AlphaFoldDB" id="A0AAE0GU72"/>
<reference evidence="2 3" key="1">
    <citation type="journal article" date="2015" name="Genome Biol. Evol.">
        <title>Comparative Genomics of a Bacterivorous Green Alga Reveals Evolutionary Causalities and Consequences of Phago-Mixotrophic Mode of Nutrition.</title>
        <authorList>
            <person name="Burns J.A."/>
            <person name="Paasch A."/>
            <person name="Narechania A."/>
            <person name="Kim E."/>
        </authorList>
    </citation>
    <scope>NUCLEOTIDE SEQUENCE [LARGE SCALE GENOMIC DNA]</scope>
    <source>
        <strain evidence="2 3">PLY_AMNH</strain>
    </source>
</reference>
<name>A0AAE0GU72_9CHLO</name>
<evidence type="ECO:0000313" key="2">
    <source>
        <dbReference type="EMBL" id="KAK3284499.1"/>
    </source>
</evidence>
<protein>
    <submittedName>
        <fullName evidence="2">Uncharacterized protein</fullName>
    </submittedName>
</protein>
<dbReference type="Gene3D" id="1.20.5.190">
    <property type="match status" value="1"/>
</dbReference>